<feature type="region of interest" description="Disordered" evidence="1">
    <location>
        <begin position="25"/>
        <end position="193"/>
    </location>
</feature>
<accession>A0ABR3VFC6</accession>
<feature type="compositionally biased region" description="Basic and acidic residues" evidence="1">
    <location>
        <begin position="39"/>
        <end position="71"/>
    </location>
</feature>
<keyword evidence="2" id="KW-0472">Membrane</keyword>
<keyword evidence="2" id="KW-0812">Transmembrane</keyword>
<feature type="compositionally biased region" description="Basic and acidic residues" evidence="1">
    <location>
        <begin position="113"/>
        <end position="122"/>
    </location>
</feature>
<proteinExistence type="predicted"/>
<evidence type="ECO:0000256" key="1">
    <source>
        <dbReference type="SAM" id="MobiDB-lite"/>
    </source>
</evidence>
<feature type="compositionally biased region" description="Basic residues" evidence="1">
    <location>
        <begin position="167"/>
        <end position="182"/>
    </location>
</feature>
<sequence>MKTTHFLLLTLVTLATANTIPYTTNALASRNDPSSPSTHEVHTKREAHSNESDPATKHPDENDQTPPERRALITPDETSTTVPASHFFAKRDDLETQDPDCVDDDDSDDEDENKNQRRHDGEHDDEVDDDDASIVASMGAGTGTTQPPGLEKRKRKGKAKVTIGGKNKNKNKNKGKKNKCKNKQASGGVGGMGGLSWGVLVAGVVAAVVGVVA</sequence>
<feature type="compositionally biased region" description="Polar residues" evidence="1">
    <location>
        <begin position="25"/>
        <end position="38"/>
    </location>
</feature>
<evidence type="ECO:0000256" key="2">
    <source>
        <dbReference type="SAM" id="Phobius"/>
    </source>
</evidence>
<reference evidence="4 5" key="1">
    <citation type="journal article" date="2024" name="Commun. Biol.">
        <title>Comparative genomic analysis of thermophilic fungi reveals convergent evolutionary adaptations and gene losses.</title>
        <authorList>
            <person name="Steindorff A.S."/>
            <person name="Aguilar-Pontes M.V."/>
            <person name="Robinson A.J."/>
            <person name="Andreopoulos B."/>
            <person name="LaButti K."/>
            <person name="Kuo A."/>
            <person name="Mondo S."/>
            <person name="Riley R."/>
            <person name="Otillar R."/>
            <person name="Haridas S."/>
            <person name="Lipzen A."/>
            <person name="Grimwood J."/>
            <person name="Schmutz J."/>
            <person name="Clum A."/>
            <person name="Reid I.D."/>
            <person name="Moisan M.C."/>
            <person name="Butler G."/>
            <person name="Nguyen T.T.M."/>
            <person name="Dewar K."/>
            <person name="Conant G."/>
            <person name="Drula E."/>
            <person name="Henrissat B."/>
            <person name="Hansel C."/>
            <person name="Singer S."/>
            <person name="Hutchinson M.I."/>
            <person name="de Vries R.P."/>
            <person name="Natvig D.O."/>
            <person name="Powell A.J."/>
            <person name="Tsang A."/>
            <person name="Grigoriev I.V."/>
        </authorList>
    </citation>
    <scope>NUCLEOTIDE SEQUENCE [LARGE SCALE GENOMIC DNA]</scope>
    <source>
        <strain evidence="4 5">CBS 620.91</strain>
    </source>
</reference>
<keyword evidence="2" id="KW-1133">Transmembrane helix</keyword>
<comment type="caution">
    <text evidence="4">The sequence shown here is derived from an EMBL/GenBank/DDBJ whole genome shotgun (WGS) entry which is preliminary data.</text>
</comment>
<keyword evidence="3" id="KW-0732">Signal</keyword>
<name>A0ABR3VFC6_HUMIN</name>
<keyword evidence="5" id="KW-1185">Reference proteome</keyword>
<protein>
    <submittedName>
        <fullName evidence="4">Uncharacterized protein</fullName>
    </submittedName>
</protein>
<feature type="transmembrane region" description="Helical" evidence="2">
    <location>
        <begin position="189"/>
        <end position="212"/>
    </location>
</feature>
<organism evidence="4 5">
    <name type="scientific">Humicola insolens</name>
    <name type="common">Soft-rot fungus</name>
    <dbReference type="NCBI Taxonomy" id="85995"/>
    <lineage>
        <taxon>Eukaryota</taxon>
        <taxon>Fungi</taxon>
        <taxon>Dikarya</taxon>
        <taxon>Ascomycota</taxon>
        <taxon>Pezizomycotina</taxon>
        <taxon>Sordariomycetes</taxon>
        <taxon>Sordariomycetidae</taxon>
        <taxon>Sordariales</taxon>
        <taxon>Chaetomiaceae</taxon>
        <taxon>Mycothermus</taxon>
    </lineage>
</organism>
<feature type="signal peptide" evidence="3">
    <location>
        <begin position="1"/>
        <end position="17"/>
    </location>
</feature>
<dbReference type="Proteomes" id="UP001583172">
    <property type="component" value="Unassembled WGS sequence"/>
</dbReference>
<evidence type="ECO:0000256" key="3">
    <source>
        <dbReference type="SAM" id="SignalP"/>
    </source>
</evidence>
<feature type="compositionally biased region" description="Acidic residues" evidence="1">
    <location>
        <begin position="95"/>
        <end position="112"/>
    </location>
</feature>
<gene>
    <name evidence="4" type="ORF">VTJ49DRAFT_514</name>
</gene>
<feature type="chain" id="PRO_5047286566" evidence="3">
    <location>
        <begin position="18"/>
        <end position="213"/>
    </location>
</feature>
<evidence type="ECO:0000313" key="5">
    <source>
        <dbReference type="Proteomes" id="UP001583172"/>
    </source>
</evidence>
<feature type="compositionally biased region" description="Acidic residues" evidence="1">
    <location>
        <begin position="123"/>
        <end position="132"/>
    </location>
</feature>
<evidence type="ECO:0000313" key="4">
    <source>
        <dbReference type="EMBL" id="KAL1840388.1"/>
    </source>
</evidence>
<dbReference type="EMBL" id="JAZGSY010000115">
    <property type="protein sequence ID" value="KAL1840388.1"/>
    <property type="molecule type" value="Genomic_DNA"/>
</dbReference>